<evidence type="ECO:0000313" key="1">
    <source>
        <dbReference type="EMBL" id="CAK1251153.1"/>
    </source>
</evidence>
<proteinExistence type="predicted"/>
<keyword evidence="2" id="KW-1185">Reference proteome</keyword>
<organism evidence="1 2">
    <name type="scientific">Fructobacillus fructosus</name>
    <dbReference type="NCBI Taxonomy" id="1631"/>
    <lineage>
        <taxon>Bacteria</taxon>
        <taxon>Bacillati</taxon>
        <taxon>Bacillota</taxon>
        <taxon>Bacilli</taxon>
        <taxon>Lactobacillales</taxon>
        <taxon>Lactobacillaceae</taxon>
        <taxon>Fructobacillus</taxon>
    </lineage>
</organism>
<accession>A0ABN9YZ99</accession>
<dbReference type="Proteomes" id="UP001314261">
    <property type="component" value="Unassembled WGS sequence"/>
</dbReference>
<comment type="caution">
    <text evidence="1">The sequence shown here is derived from an EMBL/GenBank/DDBJ whole genome shotgun (WGS) entry which is preliminary data.</text>
</comment>
<gene>
    <name evidence="1" type="ORF">R54839_PPFHFPJH_01372</name>
</gene>
<evidence type="ECO:0000313" key="2">
    <source>
        <dbReference type="Proteomes" id="UP001314261"/>
    </source>
</evidence>
<sequence length="61" mass="7342">MDNIIWQFVSGMIVGELLWQCFWNKTLIKNNDDWYDLGYKHGKQRGDADAFLEKINQQYKD</sequence>
<dbReference type="RefSeq" id="WP_338346358.1">
    <property type="nucleotide sequence ID" value="NZ_CAUZLR010000009.1"/>
</dbReference>
<reference evidence="1 2" key="1">
    <citation type="submission" date="2023-10" db="EMBL/GenBank/DDBJ databases">
        <authorList>
            <person name="Botero Cardona J."/>
        </authorList>
    </citation>
    <scope>NUCLEOTIDE SEQUENCE [LARGE SCALE GENOMIC DNA]</scope>
    <source>
        <strain evidence="1 2">R-54839</strain>
    </source>
</reference>
<name>A0ABN9YZ99_9LACO</name>
<protein>
    <submittedName>
        <fullName evidence="1">Uncharacterized protein</fullName>
    </submittedName>
</protein>
<dbReference type="EMBL" id="CAUZLR010000009">
    <property type="protein sequence ID" value="CAK1251153.1"/>
    <property type="molecule type" value="Genomic_DNA"/>
</dbReference>